<comment type="caution">
    <text evidence="3">The sequence shown here is derived from an EMBL/GenBank/DDBJ whole genome shotgun (WGS) entry which is preliminary data.</text>
</comment>
<dbReference type="PATRIC" id="fig|45070.6.peg.1077"/>
<protein>
    <submittedName>
        <fullName evidence="3">Uncharacterized protein</fullName>
    </submittedName>
</protein>
<reference evidence="3 4" key="1">
    <citation type="submission" date="2015-11" db="EMBL/GenBank/DDBJ databases">
        <title>Genomic analysis of 38 Legionella species identifies large and diverse effector repertoires.</title>
        <authorList>
            <person name="Burstein D."/>
            <person name="Amaro F."/>
            <person name="Zusman T."/>
            <person name="Lifshitz Z."/>
            <person name="Cohen O."/>
            <person name="Gilbert J.A."/>
            <person name="Pupko T."/>
            <person name="Shuman H.A."/>
            <person name="Segal G."/>
        </authorList>
    </citation>
    <scope>NUCLEOTIDE SEQUENCE [LARGE SCALE GENOMIC DNA]</scope>
    <source>
        <strain evidence="3 4">ATCC 49506</strain>
    </source>
</reference>
<dbReference type="AlphaFoldDB" id="A0A0W0WUL5"/>
<dbReference type="RefSeq" id="WP_058504060.1">
    <property type="nucleotide sequence ID" value="NZ_CAAAIF010000001.1"/>
</dbReference>
<dbReference type="EMBL" id="LNYO01000013">
    <property type="protein sequence ID" value="KTD36033.1"/>
    <property type="molecule type" value="Genomic_DNA"/>
</dbReference>
<feature type="coiled-coil region" evidence="1">
    <location>
        <begin position="51"/>
        <end position="82"/>
    </location>
</feature>
<keyword evidence="1" id="KW-0175">Coiled coil</keyword>
<feature type="region of interest" description="Disordered" evidence="2">
    <location>
        <begin position="288"/>
        <end position="318"/>
    </location>
</feature>
<evidence type="ECO:0000256" key="1">
    <source>
        <dbReference type="SAM" id="Coils"/>
    </source>
</evidence>
<evidence type="ECO:0000313" key="3">
    <source>
        <dbReference type="EMBL" id="KTD36033.1"/>
    </source>
</evidence>
<proteinExistence type="predicted"/>
<organism evidence="3 4">
    <name type="scientific">Legionella nautarum</name>
    <dbReference type="NCBI Taxonomy" id="45070"/>
    <lineage>
        <taxon>Bacteria</taxon>
        <taxon>Pseudomonadati</taxon>
        <taxon>Pseudomonadota</taxon>
        <taxon>Gammaproteobacteria</taxon>
        <taxon>Legionellales</taxon>
        <taxon>Legionellaceae</taxon>
        <taxon>Legionella</taxon>
    </lineage>
</organism>
<dbReference type="Proteomes" id="UP000054725">
    <property type="component" value="Unassembled WGS sequence"/>
</dbReference>
<evidence type="ECO:0000313" key="4">
    <source>
        <dbReference type="Proteomes" id="UP000054725"/>
    </source>
</evidence>
<accession>A0A0W0WUL5</accession>
<keyword evidence="4" id="KW-1185">Reference proteome</keyword>
<sequence length="318" mass="36051">MQAKHDSTLVPEVQEWEKKLNHIMSICDSMAQRRNGSKTKADIQAIVSEQISGFQANLDQAKRELKKEITETIEEKIEEKVQDIVVGKISDTFFAPVEEGAGALDRKIHVAQNGLKALTAMLDTQDKSIFERAKENTTHFIKEQGRYVRQMYEQLKETGSTKTNSQQLSENIPETKTNARAFFQSPSKEKLESTLTSASNTANSFLRYLDDKSEETASILEEGERTIEKSIEKHGGVVKYSQSLIDKADRALEREAEKIDRLDSIYSFYQNVKKQVKNTFSCLSIEDEELEVEPPSQQKQAAEENMDESGEYAPIVLN</sequence>
<dbReference type="OrthoDB" id="5652393at2"/>
<name>A0A0W0WUL5_9GAMM</name>
<evidence type="ECO:0000256" key="2">
    <source>
        <dbReference type="SAM" id="MobiDB-lite"/>
    </source>
</evidence>
<gene>
    <name evidence="3" type="ORF">Lnau_1017</name>
</gene>